<dbReference type="Pfam" id="PF14541">
    <property type="entry name" value="TAXi_C"/>
    <property type="match status" value="1"/>
</dbReference>
<dbReference type="InterPro" id="IPR034161">
    <property type="entry name" value="Pepsin-like_plant"/>
</dbReference>
<feature type="transmembrane region" description="Helical" evidence="17">
    <location>
        <begin position="105"/>
        <end position="127"/>
    </location>
</feature>
<dbReference type="PROSITE" id="PS51767">
    <property type="entry name" value="PEPTIDASE_A1"/>
    <property type="match status" value="1"/>
</dbReference>
<keyword evidence="8" id="KW-0378">Hydrolase</keyword>
<dbReference type="FunFam" id="2.40.70.10:FF:000025">
    <property type="entry name" value="Aspartyl protease family protein"/>
    <property type="match status" value="1"/>
</dbReference>
<feature type="transmembrane region" description="Helical" evidence="17">
    <location>
        <begin position="343"/>
        <end position="361"/>
    </location>
</feature>
<dbReference type="HAMAP" id="MF_00221">
    <property type="entry name" value="NRAMP"/>
    <property type="match status" value="1"/>
</dbReference>
<dbReference type="SUPFAM" id="SSF50630">
    <property type="entry name" value="Acid proteases"/>
    <property type="match status" value="1"/>
</dbReference>
<dbReference type="GO" id="GO:0015086">
    <property type="term" value="F:cadmium ion transmembrane transporter activity"/>
    <property type="evidence" value="ECO:0007669"/>
    <property type="project" value="TreeGrafter"/>
</dbReference>
<dbReference type="InterPro" id="IPR011989">
    <property type="entry name" value="ARM-like"/>
</dbReference>
<comment type="similarity">
    <text evidence="2">Belongs to the peptidase A1 family.</text>
</comment>
<dbReference type="Pfam" id="PF01566">
    <property type="entry name" value="Nramp"/>
    <property type="match status" value="1"/>
</dbReference>
<dbReference type="PROSITE" id="PS50303">
    <property type="entry name" value="PUM_HD"/>
    <property type="match status" value="1"/>
</dbReference>
<evidence type="ECO:0000256" key="6">
    <source>
        <dbReference type="ARBA" id="ARBA00022737"/>
    </source>
</evidence>
<feature type="region of interest" description="Disordered" evidence="16">
    <location>
        <begin position="1"/>
        <end position="40"/>
    </location>
</feature>
<dbReference type="FunFam" id="1.25.10.10:FF:000237">
    <property type="entry name" value="Pumilio homolog 9"/>
    <property type="match status" value="1"/>
</dbReference>
<feature type="transmembrane region" description="Helical" evidence="17">
    <location>
        <begin position="392"/>
        <end position="410"/>
    </location>
</feature>
<dbReference type="NCBIfam" id="NF037982">
    <property type="entry name" value="Nramp_1"/>
    <property type="match status" value="1"/>
</dbReference>
<dbReference type="GO" id="GO:0006508">
    <property type="term" value="P:proteolysis"/>
    <property type="evidence" value="ECO:0007669"/>
    <property type="project" value="UniProtKB-KW"/>
</dbReference>
<dbReference type="GO" id="GO:0005384">
    <property type="term" value="F:manganese ion transmembrane transporter activity"/>
    <property type="evidence" value="ECO:0007669"/>
    <property type="project" value="TreeGrafter"/>
</dbReference>
<dbReference type="SMART" id="SM00025">
    <property type="entry name" value="Pumilio"/>
    <property type="match status" value="8"/>
</dbReference>
<dbReference type="InterPro" id="IPR032799">
    <property type="entry name" value="TAXi_C"/>
</dbReference>
<dbReference type="InterPro" id="IPR033133">
    <property type="entry name" value="PUM-HD"/>
</dbReference>
<evidence type="ECO:0000256" key="12">
    <source>
        <dbReference type="ARBA" id="ARBA00023136"/>
    </source>
</evidence>
<dbReference type="SUPFAM" id="SSF48371">
    <property type="entry name" value="ARM repeat"/>
    <property type="match status" value="1"/>
</dbReference>
<dbReference type="InterPro" id="IPR033712">
    <property type="entry name" value="Pumilio_RNA-bd"/>
</dbReference>
<dbReference type="PRINTS" id="PR00447">
    <property type="entry name" value="NATRESASSCMP"/>
</dbReference>
<dbReference type="Gene3D" id="1.25.10.10">
    <property type="entry name" value="Leucine-rich Repeat Variant"/>
    <property type="match status" value="1"/>
</dbReference>
<feature type="repeat" description="Pumilio" evidence="15">
    <location>
        <begin position="918"/>
        <end position="953"/>
    </location>
</feature>
<dbReference type="GO" id="GO:0006417">
    <property type="term" value="P:regulation of translation"/>
    <property type="evidence" value="ECO:0007669"/>
    <property type="project" value="UniProtKB-KW"/>
</dbReference>
<dbReference type="InterPro" id="IPR001046">
    <property type="entry name" value="NRAMP_fam"/>
</dbReference>
<dbReference type="InterPro" id="IPR016024">
    <property type="entry name" value="ARM-type_fold"/>
</dbReference>
<evidence type="ECO:0000256" key="3">
    <source>
        <dbReference type="ARBA" id="ARBA00009965"/>
    </source>
</evidence>
<accession>A0A498J827</accession>
<dbReference type="Gene3D" id="2.40.70.10">
    <property type="entry name" value="Acid Proteases"/>
    <property type="match status" value="2"/>
</dbReference>
<evidence type="ECO:0000313" key="21">
    <source>
        <dbReference type="Proteomes" id="UP000290289"/>
    </source>
</evidence>
<protein>
    <recommendedName>
        <fullName evidence="22">PUM-HD domain-containing protein</fullName>
    </recommendedName>
</protein>
<dbReference type="PANTHER" id="PTHR11706:SF104">
    <property type="entry name" value="METAL TRANSPORTER NRAMP2"/>
    <property type="match status" value="1"/>
</dbReference>
<evidence type="ECO:0000256" key="16">
    <source>
        <dbReference type="SAM" id="MobiDB-lite"/>
    </source>
</evidence>
<evidence type="ECO:0000256" key="7">
    <source>
        <dbReference type="ARBA" id="ARBA00022750"/>
    </source>
</evidence>
<keyword evidence="12 17" id="KW-0472">Membrane</keyword>
<evidence type="ECO:0000256" key="9">
    <source>
        <dbReference type="ARBA" id="ARBA00022845"/>
    </source>
</evidence>
<dbReference type="PANTHER" id="PTHR11706">
    <property type="entry name" value="SOLUTE CARRIER PROTEIN FAMILY 11 MEMBER"/>
    <property type="match status" value="1"/>
</dbReference>
<evidence type="ECO:0000256" key="11">
    <source>
        <dbReference type="ARBA" id="ARBA00022989"/>
    </source>
</evidence>
<name>A0A498J827_MALDO</name>
<dbReference type="CDD" id="cd07920">
    <property type="entry name" value="Pumilio"/>
    <property type="match status" value="1"/>
</dbReference>
<dbReference type="InterPro" id="IPR001313">
    <property type="entry name" value="Pumilio_RNA-bd_rpt"/>
</dbReference>
<comment type="subcellular location">
    <subcellularLocation>
        <location evidence="1">Membrane</location>
        <topology evidence="1">Multi-pass membrane protein</topology>
    </subcellularLocation>
</comment>
<keyword evidence="7" id="KW-0064">Aspartyl protease</keyword>
<dbReference type="PROSITE" id="PS50302">
    <property type="entry name" value="PUM"/>
    <property type="match status" value="7"/>
</dbReference>
<comment type="function">
    <text evidence="14">Sequence-specific RNA-binding protein that regulates translation and mRNA stability by binding the 3'-UTR of target mRNAs.</text>
</comment>
<dbReference type="InterPro" id="IPR021109">
    <property type="entry name" value="Peptidase_aspartic_dom_sf"/>
</dbReference>
<evidence type="ECO:0000256" key="13">
    <source>
        <dbReference type="ARBA" id="ARBA00023180"/>
    </source>
</evidence>
<feature type="transmembrane region" description="Helical" evidence="17">
    <location>
        <begin position="147"/>
        <end position="166"/>
    </location>
</feature>
<keyword evidence="6" id="KW-0677">Repeat</keyword>
<feature type="repeat" description="Pumilio" evidence="15">
    <location>
        <begin position="769"/>
        <end position="804"/>
    </location>
</feature>
<keyword evidence="11 17" id="KW-1133">Transmembrane helix</keyword>
<feature type="repeat" description="Pumilio" evidence="15">
    <location>
        <begin position="991"/>
        <end position="1027"/>
    </location>
</feature>
<dbReference type="GO" id="GO:0034755">
    <property type="term" value="P:iron ion transmembrane transport"/>
    <property type="evidence" value="ECO:0007669"/>
    <property type="project" value="TreeGrafter"/>
</dbReference>
<evidence type="ECO:0000259" key="18">
    <source>
        <dbReference type="PROSITE" id="PS50303"/>
    </source>
</evidence>
<evidence type="ECO:0000259" key="19">
    <source>
        <dbReference type="PROSITE" id="PS51767"/>
    </source>
</evidence>
<organism evidence="20 21">
    <name type="scientific">Malus domestica</name>
    <name type="common">Apple</name>
    <name type="synonym">Pyrus malus</name>
    <dbReference type="NCBI Taxonomy" id="3750"/>
    <lineage>
        <taxon>Eukaryota</taxon>
        <taxon>Viridiplantae</taxon>
        <taxon>Streptophyta</taxon>
        <taxon>Embryophyta</taxon>
        <taxon>Tracheophyta</taxon>
        <taxon>Spermatophyta</taxon>
        <taxon>Magnoliopsida</taxon>
        <taxon>eudicotyledons</taxon>
        <taxon>Gunneridae</taxon>
        <taxon>Pentapetalae</taxon>
        <taxon>rosids</taxon>
        <taxon>fabids</taxon>
        <taxon>Rosales</taxon>
        <taxon>Rosaceae</taxon>
        <taxon>Amygdaloideae</taxon>
        <taxon>Maleae</taxon>
        <taxon>Malus</taxon>
    </lineage>
</organism>
<dbReference type="EMBL" id="RDQH01000334">
    <property type="protein sequence ID" value="RXH91620.1"/>
    <property type="molecule type" value="Genomic_DNA"/>
</dbReference>
<comment type="caution">
    <text evidence="20">The sequence shown here is derived from an EMBL/GenBank/DDBJ whole genome shotgun (WGS) entry which is preliminary data.</text>
</comment>
<dbReference type="Pfam" id="PF14543">
    <property type="entry name" value="TAXi_N"/>
    <property type="match status" value="1"/>
</dbReference>
<dbReference type="GO" id="GO:0004190">
    <property type="term" value="F:aspartic-type endopeptidase activity"/>
    <property type="evidence" value="ECO:0007669"/>
    <property type="project" value="UniProtKB-KW"/>
</dbReference>
<dbReference type="NCBIfam" id="TIGR01197">
    <property type="entry name" value="nramp"/>
    <property type="match status" value="1"/>
</dbReference>
<feature type="repeat" description="Pumilio" evidence="15">
    <location>
        <begin position="732"/>
        <end position="768"/>
    </location>
</feature>
<evidence type="ECO:0008006" key="22">
    <source>
        <dbReference type="Google" id="ProtNLM"/>
    </source>
</evidence>
<reference evidence="20 21" key="1">
    <citation type="submission" date="2018-10" db="EMBL/GenBank/DDBJ databases">
        <title>A high-quality apple genome assembly.</title>
        <authorList>
            <person name="Hu J."/>
        </authorList>
    </citation>
    <scope>NUCLEOTIDE SEQUENCE [LARGE SCALE GENOMIC DNA]</scope>
    <source>
        <strain evidence="21">cv. HFTH1</strain>
        <tissue evidence="20">Young leaf</tissue>
    </source>
</reference>
<dbReference type="InterPro" id="IPR001969">
    <property type="entry name" value="Aspartic_peptidase_AS"/>
</dbReference>
<keyword evidence="4" id="KW-0645">Protease</keyword>
<feature type="repeat" description="Pumilio" evidence="15">
    <location>
        <begin position="805"/>
        <end position="845"/>
    </location>
</feature>
<evidence type="ECO:0000256" key="14">
    <source>
        <dbReference type="ARBA" id="ARBA00058490"/>
    </source>
</evidence>
<feature type="transmembrane region" description="Helical" evidence="17">
    <location>
        <begin position="301"/>
        <end position="322"/>
    </location>
</feature>
<dbReference type="PROSITE" id="PS00141">
    <property type="entry name" value="ASP_PROTEASE"/>
    <property type="match status" value="1"/>
</dbReference>
<dbReference type="GO" id="GO:0016020">
    <property type="term" value="C:membrane"/>
    <property type="evidence" value="ECO:0007669"/>
    <property type="project" value="UniProtKB-SubCell"/>
</dbReference>
<feature type="transmembrane region" description="Helical" evidence="17">
    <location>
        <begin position="212"/>
        <end position="229"/>
    </location>
</feature>
<gene>
    <name evidence="20" type="ORF">DVH24_020643</name>
</gene>
<feature type="transmembrane region" description="Helical" evidence="17">
    <location>
        <begin position="460"/>
        <end position="481"/>
    </location>
</feature>
<comment type="similarity">
    <text evidence="3">Belongs to the NRAMP (TC 2.A.55) family.</text>
</comment>
<evidence type="ECO:0000256" key="2">
    <source>
        <dbReference type="ARBA" id="ARBA00007447"/>
    </source>
</evidence>
<evidence type="ECO:0000256" key="17">
    <source>
        <dbReference type="SAM" id="Phobius"/>
    </source>
</evidence>
<proteinExistence type="inferred from homology"/>
<dbReference type="InterPro" id="IPR032861">
    <property type="entry name" value="TAXi_N"/>
</dbReference>
<feature type="repeat" description="Pumilio" evidence="15">
    <location>
        <begin position="954"/>
        <end position="990"/>
    </location>
</feature>
<keyword evidence="9" id="KW-0810">Translation regulation</keyword>
<feature type="transmembrane region" description="Helical" evidence="17">
    <location>
        <begin position="186"/>
        <end position="205"/>
    </location>
</feature>
<dbReference type="InterPro" id="IPR033121">
    <property type="entry name" value="PEPTIDASE_A1"/>
</dbReference>
<evidence type="ECO:0000256" key="15">
    <source>
        <dbReference type="PROSITE-ProRule" id="PRU00317"/>
    </source>
</evidence>
<dbReference type="Proteomes" id="UP000290289">
    <property type="component" value="Chromosome 8"/>
</dbReference>
<dbReference type="Pfam" id="PF00806">
    <property type="entry name" value="PUF"/>
    <property type="match status" value="8"/>
</dbReference>
<evidence type="ECO:0000256" key="5">
    <source>
        <dbReference type="ARBA" id="ARBA00022692"/>
    </source>
</evidence>
<feature type="repeat" description="Pumilio" evidence="15">
    <location>
        <begin position="882"/>
        <end position="917"/>
    </location>
</feature>
<feature type="transmembrane region" description="Helical" evidence="17">
    <location>
        <begin position="487"/>
        <end position="508"/>
    </location>
</feature>
<dbReference type="FunFam" id="2.40.70.10:FF:000030">
    <property type="entry name" value="Eukaryotic aspartyl protease family protein"/>
    <property type="match status" value="1"/>
</dbReference>
<feature type="domain" description="Peptidase A1" evidence="19">
    <location>
        <begin position="1135"/>
        <end position="1472"/>
    </location>
</feature>
<evidence type="ECO:0000256" key="10">
    <source>
        <dbReference type="ARBA" id="ARBA00022884"/>
    </source>
</evidence>
<evidence type="ECO:0000313" key="20">
    <source>
        <dbReference type="EMBL" id="RXH91620.1"/>
    </source>
</evidence>
<feature type="domain" description="PUM-HD" evidence="18">
    <location>
        <begin position="709"/>
        <end position="1053"/>
    </location>
</feature>
<keyword evidence="21" id="KW-1185">Reference proteome</keyword>
<keyword evidence="13" id="KW-0325">Glycoprotein</keyword>
<keyword evidence="5 17" id="KW-0812">Transmembrane</keyword>
<dbReference type="GO" id="GO:0005802">
    <property type="term" value="C:trans-Golgi network"/>
    <property type="evidence" value="ECO:0007669"/>
    <property type="project" value="TreeGrafter"/>
</dbReference>
<evidence type="ECO:0000256" key="4">
    <source>
        <dbReference type="ARBA" id="ARBA00022670"/>
    </source>
</evidence>
<feature type="compositionally biased region" description="Low complexity" evidence="16">
    <location>
        <begin position="27"/>
        <end position="38"/>
    </location>
</feature>
<dbReference type="GO" id="GO:0003723">
    <property type="term" value="F:RNA binding"/>
    <property type="evidence" value="ECO:0007669"/>
    <property type="project" value="UniProtKB-KW"/>
</dbReference>
<evidence type="ECO:0000256" key="8">
    <source>
        <dbReference type="ARBA" id="ARBA00022801"/>
    </source>
</evidence>
<feature type="transmembrane region" description="Helical" evidence="17">
    <location>
        <begin position="76"/>
        <end position="93"/>
    </location>
</feature>
<evidence type="ECO:0000256" key="1">
    <source>
        <dbReference type="ARBA" id="ARBA00004141"/>
    </source>
</evidence>
<keyword evidence="10" id="KW-0694">RNA-binding</keyword>
<dbReference type="CDD" id="cd05476">
    <property type="entry name" value="pepsin_A_like_plant"/>
    <property type="match status" value="1"/>
</dbReference>
<sequence length="1563" mass="172640">MSAQLREDDDESSKLRDDADDDEANRLLQPQSLSLSSSTWDDDEEVAFEAREKILIVDDAVDDESTAVPPFSWKKLWLFTGPGFLMSIAFLDPGNLEGDLQSGAIAGYSLLWLLMWATAMGLLVQLLSARVGVATGRHLAELCREEYPKWAVLVLWFMAELALIGADIQEVIGSAIAIQILSHGFLPLWAGVLITALDCFIFLFLENYGVRKLEVLIATMGLSFAWMFVDTKPSGKELLMGIVVPRLSSKTIRQAVGVVGCVIMPHNVFLHSALVQSRNIDPNKKGRVQEALNYYSIESSIALLISLMINLFVTTVFAKGFYGTKQAESIGLVNAGQYLQEKYGGGLYPILYIWGIGLLAAGQSSTITGTYAGQFIMGGFLNLRLKKWLRALITRSFAIVPTIVVAIIFNRSEASLDVLNEWLNVLQSIQIPFALIPLLTLVSKEQVMGVFKIGPGLEKVAWTVAVLVMVINGYLLLDFFISEVRGVLFALVVCSGTAAYITFIVYLVSRSGALPPTFFSSLFKRFADSDFPLIKYLPLPLPLIAISEPSSLKNLGKFEAFSHSQNSIAGNFIAGMEGFRGFPETASLWAPEFLLPECVPGSSSSQNHIGGESHSDQTLEAAFSRLNVSAFSRQQQRISGIDCGNYSNGPALNYPSSDHGFRGGNSMPFCSGEWLQSRLNSQNGGGGDLGNFGLENCWVGNGSNGFVPNQDCWVHSDIAGFQEPLDRLSLADLRGNIAALAKQQHGCRFLQKTMEDAPNRDVIDLIFLEVMENVVVLMLDPYGNYVVQKLVEVCTEEQRTRMLSKLILESHTSLVCIALDTRGTRSVQKLLQYVTNQEQVSLIMGALSPAAAVLSKNNNGQHVIEQCLENFSEEDNRGLLLVVAINCSTIGKDKSGCCVLQKCIEHSSGENRERLVAAIIAQATVLAVDRYGNYVVQHLLGLRIPQITQNLLRQLQGSYISISLNKFGSCVVEKCLSESSEEQSSQIIFELVTNPNVSMLLVHQYGNFVIQTALEVSKGIYHQALLNLVNLYSEFLRGNSYGRKSFFRLRCKVTFVAAMARRTSLLLIYFLLLNLCGADASLSDDHRRPMILPLHFSSPKSNWLHRRPFDGRRLQRSVPNAHMRLYDDLLANGYYTTRLWIGTPPQKFALIVDTGSTVTYVPCFDCKQCGFHQDPRFRPDLSSTYQPVKCNINCNCDKKEAQCTYERRYAEMSSSSGVLGEDVFSFGNESVLVPQRAVFGCENIETGDLYRQRADGIIGLGRGQLSVMDQLVDKGVISDSFSLCYGGMGVGGGAMVLGEMKSPPDMVFAHSDRFRSPYYNIDLKEIHVAGKPLKLNPKIFDGKHGTVLDSGTTYAYLPKDAFHAFKDAIKRQIESLKQIHGPDPNYQDICFSGAGRDVTQLSKVFPQVDMVFGNGQKLLLSPENYLFPHTKVGGAYCLGIFENGDDTTLLGGIITRNTLVTYDRKNDKIGFWKTNCSELWKRLNYNNAPPPAPLAFDGRNTSVEISPSIAPGGLPETFLPGELQIGLISFDMMLSINNTMKPNFTELAYSIAHELEVDISQDR</sequence>